<keyword evidence="4" id="KW-0234">DNA repair</keyword>
<dbReference type="EMBL" id="JYDS01000285">
    <property type="protein sequence ID" value="KRZ18537.1"/>
    <property type="molecule type" value="Genomic_DNA"/>
</dbReference>
<keyword evidence="5" id="KW-0539">Nucleus</keyword>
<evidence type="ECO:0000313" key="8">
    <source>
        <dbReference type="Proteomes" id="UP000054805"/>
    </source>
</evidence>
<protein>
    <submittedName>
        <fullName evidence="7">Breast cancer type 1 susceptibility-like protein</fullName>
    </submittedName>
</protein>
<organism evidence="7 8">
    <name type="scientific">Trichinella pseudospiralis</name>
    <name type="common">Parasitic roundworm</name>
    <dbReference type="NCBI Taxonomy" id="6337"/>
    <lineage>
        <taxon>Eukaryota</taxon>
        <taxon>Metazoa</taxon>
        <taxon>Ecdysozoa</taxon>
        <taxon>Nematoda</taxon>
        <taxon>Enoplea</taxon>
        <taxon>Dorylaimia</taxon>
        <taxon>Trichinellida</taxon>
        <taxon>Trichinellidae</taxon>
        <taxon>Trichinella</taxon>
    </lineage>
</organism>
<sequence>MNTEVRQAWLGMSRIAQIFNSHRTYNSHSITLNSLEPSYNACSTLLSTSTESGNSTAKSSTSLLSIPSEEKLIICASDIHNKETIKYLRRFCDMYKAEFSPEWTDSVSHLIVGCDARSDRLCRRTLKLLQALIAEKWVLSEFWIVQSVNKGKLLPPENFEITNVLNSEVEGNVSHVTTICRNVNKNMIYEVAEKVSCRSYRVNRLPPFYDLHFFCCGTFTDISKTAICNLVTTAGGIVHKNINDLLRKKTSCENCFIIASCRNINFGILNKFTEIYIRYRIATLDVSYIYRCIARYKLLSMKPYLLMNRRDKNYTKENEMKLLDYAPTG</sequence>
<name>A0A0V1I6S6_TRIPS</name>
<dbReference type="GO" id="GO:0045944">
    <property type="term" value="P:positive regulation of transcription by RNA polymerase II"/>
    <property type="evidence" value="ECO:0007669"/>
    <property type="project" value="TreeGrafter"/>
</dbReference>
<evidence type="ECO:0000256" key="4">
    <source>
        <dbReference type="ARBA" id="ARBA00023204"/>
    </source>
</evidence>
<dbReference type="Pfam" id="PF00533">
    <property type="entry name" value="BRCT"/>
    <property type="match status" value="1"/>
</dbReference>
<dbReference type="Gene3D" id="3.40.50.10190">
    <property type="entry name" value="BRCT domain"/>
    <property type="match status" value="2"/>
</dbReference>
<comment type="subcellular location">
    <subcellularLocation>
        <location evidence="1">Nucleus</location>
    </subcellularLocation>
</comment>
<feature type="domain" description="BRCT" evidence="6">
    <location>
        <begin position="203"/>
        <end position="306"/>
    </location>
</feature>
<evidence type="ECO:0000313" key="7">
    <source>
        <dbReference type="EMBL" id="KRZ18536.1"/>
    </source>
</evidence>
<dbReference type="GO" id="GO:0000724">
    <property type="term" value="P:double-strand break repair via homologous recombination"/>
    <property type="evidence" value="ECO:0007669"/>
    <property type="project" value="TreeGrafter"/>
</dbReference>
<dbReference type="Proteomes" id="UP000054805">
    <property type="component" value="Unassembled WGS sequence"/>
</dbReference>
<evidence type="ECO:0000256" key="3">
    <source>
        <dbReference type="ARBA" id="ARBA00022763"/>
    </source>
</evidence>
<dbReference type="GO" id="GO:0004842">
    <property type="term" value="F:ubiquitin-protein transferase activity"/>
    <property type="evidence" value="ECO:0007669"/>
    <property type="project" value="TreeGrafter"/>
</dbReference>
<dbReference type="SUPFAM" id="SSF52113">
    <property type="entry name" value="BRCT domain"/>
    <property type="match status" value="2"/>
</dbReference>
<evidence type="ECO:0000256" key="2">
    <source>
        <dbReference type="ARBA" id="ARBA00022737"/>
    </source>
</evidence>
<dbReference type="PROSITE" id="PS50172">
    <property type="entry name" value="BRCT"/>
    <property type="match status" value="2"/>
</dbReference>
<reference evidence="7 8" key="1">
    <citation type="submission" date="2015-01" db="EMBL/GenBank/DDBJ databases">
        <title>Evolution of Trichinella species and genotypes.</title>
        <authorList>
            <person name="Korhonen P.K."/>
            <person name="Edoardo P."/>
            <person name="Giuseppe L.R."/>
            <person name="Gasser R.B."/>
        </authorList>
    </citation>
    <scope>NUCLEOTIDE SEQUENCE [LARGE SCALE GENOMIC DNA]</scope>
    <source>
        <strain evidence="7">ISS588</strain>
    </source>
</reference>
<keyword evidence="8" id="KW-1185">Reference proteome</keyword>
<dbReference type="GO" id="GO:0031436">
    <property type="term" value="C:BRCA1-BARD1 complex"/>
    <property type="evidence" value="ECO:0007669"/>
    <property type="project" value="TreeGrafter"/>
</dbReference>
<dbReference type="AlphaFoldDB" id="A0A0V1I6S6"/>
<comment type="caution">
    <text evidence="7">The sequence shown here is derived from an EMBL/GenBank/DDBJ whole genome shotgun (WGS) entry which is preliminary data.</text>
</comment>
<dbReference type="GO" id="GO:0070531">
    <property type="term" value="C:BRCA1-A complex"/>
    <property type="evidence" value="ECO:0007669"/>
    <property type="project" value="TreeGrafter"/>
</dbReference>
<dbReference type="InterPro" id="IPR031099">
    <property type="entry name" value="BRCA1-associated"/>
</dbReference>
<keyword evidence="2" id="KW-0677">Repeat</keyword>
<dbReference type="SMART" id="SM00292">
    <property type="entry name" value="BRCT"/>
    <property type="match status" value="2"/>
</dbReference>
<keyword evidence="3" id="KW-0227">DNA damage</keyword>
<dbReference type="Pfam" id="PF16589">
    <property type="entry name" value="BRCT_2"/>
    <property type="match status" value="1"/>
</dbReference>
<dbReference type="InterPro" id="IPR001357">
    <property type="entry name" value="BRCT_dom"/>
</dbReference>
<feature type="domain" description="BRCT" evidence="6">
    <location>
        <begin position="97"/>
        <end position="161"/>
    </location>
</feature>
<accession>A0A0V1I6S6</accession>
<proteinExistence type="predicted"/>
<evidence type="ECO:0000256" key="1">
    <source>
        <dbReference type="ARBA" id="ARBA00004123"/>
    </source>
</evidence>
<dbReference type="EMBL" id="JYDS01000285">
    <property type="protein sequence ID" value="KRZ18536.1"/>
    <property type="molecule type" value="Genomic_DNA"/>
</dbReference>
<dbReference type="PANTHER" id="PTHR13763">
    <property type="entry name" value="BREAST CANCER TYPE 1 SUSCEPTIBILITY PROTEIN BRCA1"/>
    <property type="match status" value="1"/>
</dbReference>
<dbReference type="PANTHER" id="PTHR13763:SF0">
    <property type="entry name" value="BREAST CANCER TYPE 1 SUSCEPTIBILITY PROTEIN"/>
    <property type="match status" value="1"/>
</dbReference>
<gene>
    <name evidence="7" type="primary">Brca1</name>
    <name evidence="7" type="ORF">T4B_13467</name>
</gene>
<evidence type="ECO:0000256" key="5">
    <source>
        <dbReference type="ARBA" id="ARBA00023242"/>
    </source>
</evidence>
<evidence type="ECO:0000259" key="6">
    <source>
        <dbReference type="PROSITE" id="PS50172"/>
    </source>
</evidence>
<dbReference type="InterPro" id="IPR036420">
    <property type="entry name" value="BRCT_dom_sf"/>
</dbReference>